<dbReference type="EMBL" id="LLXL01005355">
    <property type="protein sequence ID" value="PKK56628.1"/>
    <property type="molecule type" value="Genomic_DNA"/>
</dbReference>
<sequence length="94" mass="10185">MAAINTSREAMCLGLEGKISTDFSLLAELEGKCWELLREEPKAGIKGDALVLTGEGDEVESSITVLSETLVHFAELLAEDCKVETKAEEAESWP</sequence>
<name>A0A2N1M4U7_9GLOM</name>
<gene>
    <name evidence="1" type="ORF">RhiirC2_799624</name>
</gene>
<evidence type="ECO:0000313" key="1">
    <source>
        <dbReference type="EMBL" id="PKK56628.1"/>
    </source>
</evidence>
<evidence type="ECO:0000313" key="2">
    <source>
        <dbReference type="Proteomes" id="UP000233469"/>
    </source>
</evidence>
<accession>A0A2N1M4U7</accession>
<comment type="caution">
    <text evidence="1">The sequence shown here is derived from an EMBL/GenBank/DDBJ whole genome shotgun (WGS) entry which is preliminary data.</text>
</comment>
<reference evidence="1 2" key="1">
    <citation type="submission" date="2016-04" db="EMBL/GenBank/DDBJ databases">
        <title>Genome analyses suggest a sexual origin of heterokaryosis in a supposedly ancient asexual fungus.</title>
        <authorList>
            <person name="Ropars J."/>
            <person name="Sedzielewska K."/>
            <person name="Noel J."/>
            <person name="Charron P."/>
            <person name="Farinelli L."/>
            <person name="Marton T."/>
            <person name="Kruger M."/>
            <person name="Pelin A."/>
            <person name="Brachmann A."/>
            <person name="Corradi N."/>
        </authorList>
    </citation>
    <scope>NUCLEOTIDE SEQUENCE [LARGE SCALE GENOMIC DNA]</scope>
    <source>
        <strain evidence="1 2">C2</strain>
    </source>
</reference>
<protein>
    <submittedName>
        <fullName evidence="1">Uncharacterized protein</fullName>
    </submittedName>
</protein>
<proteinExistence type="predicted"/>
<dbReference type="AlphaFoldDB" id="A0A2N1M4U7"/>
<dbReference type="Proteomes" id="UP000233469">
    <property type="component" value="Unassembled WGS sequence"/>
</dbReference>
<organism evidence="1 2">
    <name type="scientific">Rhizophagus irregularis</name>
    <dbReference type="NCBI Taxonomy" id="588596"/>
    <lineage>
        <taxon>Eukaryota</taxon>
        <taxon>Fungi</taxon>
        <taxon>Fungi incertae sedis</taxon>
        <taxon>Mucoromycota</taxon>
        <taxon>Glomeromycotina</taxon>
        <taxon>Glomeromycetes</taxon>
        <taxon>Glomerales</taxon>
        <taxon>Glomeraceae</taxon>
        <taxon>Rhizophagus</taxon>
    </lineage>
</organism>
<reference evidence="1 2" key="2">
    <citation type="submission" date="2017-10" db="EMBL/GenBank/DDBJ databases">
        <title>Extensive intraspecific genome diversity in a model arbuscular mycorrhizal fungus.</title>
        <authorList>
            <person name="Chen E.C.H."/>
            <person name="Morin E."/>
            <person name="Baudet D."/>
            <person name="Noel J."/>
            <person name="Ndikumana S."/>
            <person name="Charron P."/>
            <person name="St-Onge C."/>
            <person name="Giorgi J."/>
            <person name="Grigoriev I.V."/>
            <person name="Roux C."/>
            <person name="Martin F.M."/>
            <person name="Corradi N."/>
        </authorList>
    </citation>
    <scope>NUCLEOTIDE SEQUENCE [LARGE SCALE GENOMIC DNA]</scope>
    <source>
        <strain evidence="1 2">C2</strain>
    </source>
</reference>